<dbReference type="Pfam" id="PF25198">
    <property type="entry name" value="Spore_GerAC_N"/>
    <property type="match status" value="1"/>
</dbReference>
<evidence type="ECO:0000259" key="8">
    <source>
        <dbReference type="Pfam" id="PF05504"/>
    </source>
</evidence>
<dbReference type="InterPro" id="IPR038501">
    <property type="entry name" value="Spore_GerAC_C_sf"/>
</dbReference>
<feature type="domain" description="Spore germination protein N-terminal" evidence="9">
    <location>
        <begin position="23"/>
        <end position="197"/>
    </location>
</feature>
<keyword evidence="7" id="KW-0449">Lipoprotein</keyword>
<sequence>MTSKIFLTAISILLMFTLGGCWDRKELNELGIAVAIGVDTAPKNQFKVTAQVVVPSEVAAGQSSKGGTSVTVYEEVAPTMMEAIQKMTEISPRKVYLGHIRMFVIGEALARKGIASVVETLVREPTVRADFYVAVAKEGAASDILQVTTPLEPIPANKMYASLTVSSEAWAPTTKVTVDELMKTLMNSGCPVLPGIQAVENKSDSDKGNSKDNIASTIPVMDLKFNGLGVFKKDRLIGWLNENESKGYNYIQNQIKESMEHVDTDKGVRIGIRTFDSKTDVKGSVVRGNPVIRIHVKSRGAIEEIHGKSQALDSTQSLHWLEQQDNKHVTELMQMAVHSAQHTYKADIFGFGELIHESDPKAWKKLKPNWDQTFPEVKVYYLTQVKLRKVGMLLDTFQQKMKE</sequence>
<accession>A0A9X1WU64</accession>
<organism evidence="10 11">
    <name type="scientific">Paenibacillus mangrovi</name>
    <dbReference type="NCBI Taxonomy" id="2931978"/>
    <lineage>
        <taxon>Bacteria</taxon>
        <taxon>Bacillati</taxon>
        <taxon>Bacillota</taxon>
        <taxon>Bacilli</taxon>
        <taxon>Bacillales</taxon>
        <taxon>Paenibacillaceae</taxon>
        <taxon>Paenibacillus</taxon>
    </lineage>
</organism>
<dbReference type="Proteomes" id="UP001139347">
    <property type="component" value="Unassembled WGS sequence"/>
</dbReference>
<dbReference type="GO" id="GO:0009847">
    <property type="term" value="P:spore germination"/>
    <property type="evidence" value="ECO:0007669"/>
    <property type="project" value="InterPro"/>
</dbReference>
<dbReference type="InterPro" id="IPR046953">
    <property type="entry name" value="Spore_GerAC-like_C"/>
</dbReference>
<keyword evidence="5" id="KW-0472">Membrane</keyword>
<dbReference type="EMBL" id="JALIRP010000007">
    <property type="protein sequence ID" value="MCJ8013730.1"/>
    <property type="molecule type" value="Genomic_DNA"/>
</dbReference>
<evidence type="ECO:0000313" key="10">
    <source>
        <dbReference type="EMBL" id="MCJ8013730.1"/>
    </source>
</evidence>
<dbReference type="PROSITE" id="PS51257">
    <property type="entry name" value="PROKAR_LIPOPROTEIN"/>
    <property type="match status" value="1"/>
</dbReference>
<dbReference type="Pfam" id="PF05504">
    <property type="entry name" value="Spore_GerAC"/>
    <property type="match status" value="1"/>
</dbReference>
<name>A0A9X1WU64_9BACL</name>
<comment type="similarity">
    <text evidence="2">Belongs to the GerABKC lipoprotein family.</text>
</comment>
<dbReference type="InterPro" id="IPR008844">
    <property type="entry name" value="Spore_GerAC-like"/>
</dbReference>
<keyword evidence="3" id="KW-0309">Germination</keyword>
<evidence type="ECO:0000259" key="9">
    <source>
        <dbReference type="Pfam" id="PF25198"/>
    </source>
</evidence>
<comment type="caution">
    <text evidence="10">The sequence shown here is derived from an EMBL/GenBank/DDBJ whole genome shotgun (WGS) entry which is preliminary data.</text>
</comment>
<dbReference type="PANTHER" id="PTHR35789">
    <property type="entry name" value="SPORE GERMINATION PROTEIN B3"/>
    <property type="match status" value="1"/>
</dbReference>
<keyword evidence="11" id="KW-1185">Reference proteome</keyword>
<dbReference type="Gene3D" id="6.20.190.10">
    <property type="entry name" value="Nutrient germinant receptor protein C, domain 1"/>
    <property type="match status" value="1"/>
</dbReference>
<keyword evidence="6" id="KW-0564">Palmitate</keyword>
<dbReference type="PANTHER" id="PTHR35789:SF1">
    <property type="entry name" value="SPORE GERMINATION PROTEIN B3"/>
    <property type="match status" value="1"/>
</dbReference>
<evidence type="ECO:0000256" key="7">
    <source>
        <dbReference type="ARBA" id="ARBA00023288"/>
    </source>
</evidence>
<dbReference type="Gene3D" id="3.30.300.210">
    <property type="entry name" value="Nutrient germinant receptor protein C, domain 3"/>
    <property type="match status" value="1"/>
</dbReference>
<dbReference type="InterPro" id="IPR057336">
    <property type="entry name" value="GerAC_N"/>
</dbReference>
<evidence type="ECO:0000313" key="11">
    <source>
        <dbReference type="Proteomes" id="UP001139347"/>
    </source>
</evidence>
<dbReference type="NCBIfam" id="TIGR02887">
    <property type="entry name" value="spore_ger_x_C"/>
    <property type="match status" value="1"/>
</dbReference>
<evidence type="ECO:0000256" key="4">
    <source>
        <dbReference type="ARBA" id="ARBA00022729"/>
    </source>
</evidence>
<protein>
    <submittedName>
        <fullName evidence="10">Ger(X)C family spore germination protein</fullName>
    </submittedName>
</protein>
<dbReference type="AlphaFoldDB" id="A0A9X1WU64"/>
<evidence type="ECO:0000256" key="1">
    <source>
        <dbReference type="ARBA" id="ARBA00004635"/>
    </source>
</evidence>
<reference evidence="10" key="1">
    <citation type="submission" date="2022-04" db="EMBL/GenBank/DDBJ databases">
        <title>Paenibacillus mangrovi sp. nov., a novel endophytic bacterium isolated from bark of Kandelia candel.</title>
        <authorList>
            <person name="Tuo L."/>
        </authorList>
    </citation>
    <scope>NUCLEOTIDE SEQUENCE</scope>
    <source>
        <strain evidence="10">KQZ6P-2</strain>
    </source>
</reference>
<proteinExistence type="inferred from homology"/>
<evidence type="ECO:0000256" key="2">
    <source>
        <dbReference type="ARBA" id="ARBA00007886"/>
    </source>
</evidence>
<evidence type="ECO:0000256" key="3">
    <source>
        <dbReference type="ARBA" id="ARBA00022544"/>
    </source>
</evidence>
<evidence type="ECO:0000256" key="6">
    <source>
        <dbReference type="ARBA" id="ARBA00023139"/>
    </source>
</evidence>
<comment type="subcellular location">
    <subcellularLocation>
        <location evidence="1">Membrane</location>
        <topology evidence="1">Lipid-anchor</topology>
    </subcellularLocation>
</comment>
<keyword evidence="4" id="KW-0732">Signal</keyword>
<gene>
    <name evidence="10" type="ORF">MUG84_18550</name>
</gene>
<dbReference type="GO" id="GO:0016020">
    <property type="term" value="C:membrane"/>
    <property type="evidence" value="ECO:0007669"/>
    <property type="project" value="UniProtKB-SubCell"/>
</dbReference>
<evidence type="ECO:0000256" key="5">
    <source>
        <dbReference type="ARBA" id="ARBA00023136"/>
    </source>
</evidence>
<dbReference type="RefSeq" id="WP_244727492.1">
    <property type="nucleotide sequence ID" value="NZ_JALIRP010000007.1"/>
</dbReference>
<feature type="domain" description="Spore germination GerAC-like C-terminal" evidence="8">
    <location>
        <begin position="226"/>
        <end position="391"/>
    </location>
</feature>